<name>A0A1F5X382_9BACT</name>
<dbReference type="AlphaFoldDB" id="A0A1F5X382"/>
<evidence type="ECO:0000256" key="1">
    <source>
        <dbReference type="SAM" id="MobiDB-lite"/>
    </source>
</evidence>
<evidence type="ECO:0000313" key="3">
    <source>
        <dbReference type="Proteomes" id="UP000178684"/>
    </source>
</evidence>
<sequence>MATLLDELAKKGLIAKDKEKKILERQRDESRRKEVQNSRELSSTHRDPSLIRLGSCPSIREFKAIAKDLLTEDPGKILAVINEAHRFKEESAGKDLLTLVYKVKDGLKGMDRGSVEKFLKRAFRRAGATLEKKDSKWIS</sequence>
<evidence type="ECO:0000313" key="2">
    <source>
        <dbReference type="EMBL" id="OGF82293.1"/>
    </source>
</evidence>
<proteinExistence type="predicted"/>
<dbReference type="EMBL" id="MFIE01000023">
    <property type="protein sequence ID" value="OGF82293.1"/>
    <property type="molecule type" value="Genomic_DNA"/>
</dbReference>
<protein>
    <submittedName>
        <fullName evidence="2">Uncharacterized protein</fullName>
    </submittedName>
</protein>
<dbReference type="Proteomes" id="UP000178684">
    <property type="component" value="Unassembled WGS sequence"/>
</dbReference>
<reference evidence="2 3" key="1">
    <citation type="journal article" date="2016" name="Nat. Commun.">
        <title>Thousands of microbial genomes shed light on interconnected biogeochemical processes in an aquifer system.</title>
        <authorList>
            <person name="Anantharaman K."/>
            <person name="Brown C.T."/>
            <person name="Hug L.A."/>
            <person name="Sharon I."/>
            <person name="Castelle C.J."/>
            <person name="Probst A.J."/>
            <person name="Thomas B.C."/>
            <person name="Singh A."/>
            <person name="Wilkins M.J."/>
            <person name="Karaoz U."/>
            <person name="Brodie E.L."/>
            <person name="Williams K.H."/>
            <person name="Hubbard S.S."/>
            <person name="Banfield J.F."/>
        </authorList>
    </citation>
    <scope>NUCLEOTIDE SEQUENCE [LARGE SCALE GENOMIC DNA]</scope>
</reference>
<feature type="region of interest" description="Disordered" evidence="1">
    <location>
        <begin position="24"/>
        <end position="49"/>
    </location>
</feature>
<accession>A0A1F5X382</accession>
<gene>
    <name evidence="2" type="ORF">A3B18_03045</name>
</gene>
<organism evidence="2 3">
    <name type="scientific">Candidatus Giovannonibacteria bacterium RIFCSPLOWO2_01_FULL_46_13</name>
    <dbReference type="NCBI Taxonomy" id="1798352"/>
    <lineage>
        <taxon>Bacteria</taxon>
        <taxon>Candidatus Giovannoniibacteriota</taxon>
    </lineage>
</organism>
<comment type="caution">
    <text evidence="2">The sequence shown here is derived from an EMBL/GenBank/DDBJ whole genome shotgun (WGS) entry which is preliminary data.</text>
</comment>